<dbReference type="Gene3D" id="3.60.21.10">
    <property type="match status" value="1"/>
</dbReference>
<dbReference type="PRINTS" id="PR00114">
    <property type="entry name" value="STPHPHTASE"/>
</dbReference>
<comment type="catalytic activity">
    <reaction evidence="1">
        <text>O-phospho-L-threonyl-[protein] + H2O = L-threonyl-[protein] + phosphate</text>
        <dbReference type="Rhea" id="RHEA:47004"/>
        <dbReference type="Rhea" id="RHEA-COMP:11060"/>
        <dbReference type="Rhea" id="RHEA-COMP:11605"/>
        <dbReference type="ChEBI" id="CHEBI:15377"/>
        <dbReference type="ChEBI" id="CHEBI:30013"/>
        <dbReference type="ChEBI" id="CHEBI:43474"/>
        <dbReference type="ChEBI" id="CHEBI:61977"/>
        <dbReference type="EC" id="3.1.3.16"/>
    </reaction>
</comment>
<accession>A0A7S0D6J5</accession>
<dbReference type="InterPro" id="IPR029052">
    <property type="entry name" value="Metallo-depent_PP-like"/>
</dbReference>
<gene>
    <name evidence="4" type="ORF">LAMO00422_LOCUS7890</name>
</gene>
<evidence type="ECO:0000256" key="1">
    <source>
        <dbReference type="RuleBase" id="RU004273"/>
    </source>
</evidence>
<dbReference type="SUPFAM" id="SSF56300">
    <property type="entry name" value="Metallo-dependent phosphatases"/>
    <property type="match status" value="1"/>
</dbReference>
<dbReference type="GO" id="GO:0033192">
    <property type="term" value="F:calmodulin-dependent protein phosphatase activity"/>
    <property type="evidence" value="ECO:0007669"/>
    <property type="project" value="InterPro"/>
</dbReference>
<proteinExistence type="inferred from homology"/>
<dbReference type="Pfam" id="PF00149">
    <property type="entry name" value="Metallophos"/>
    <property type="match status" value="1"/>
</dbReference>
<feature type="compositionally biased region" description="Basic residues" evidence="2">
    <location>
        <begin position="493"/>
        <end position="503"/>
    </location>
</feature>
<organism evidence="4">
    <name type="scientific">Amorphochlora amoebiformis</name>
    <dbReference type="NCBI Taxonomy" id="1561963"/>
    <lineage>
        <taxon>Eukaryota</taxon>
        <taxon>Sar</taxon>
        <taxon>Rhizaria</taxon>
        <taxon>Cercozoa</taxon>
        <taxon>Chlorarachniophyceae</taxon>
        <taxon>Amorphochlora</taxon>
    </lineage>
</organism>
<dbReference type="GO" id="GO:0097720">
    <property type="term" value="P:calcineurin-mediated signaling"/>
    <property type="evidence" value="ECO:0007669"/>
    <property type="project" value="InterPro"/>
</dbReference>
<keyword evidence="1" id="KW-0378">Hydrolase</keyword>
<evidence type="ECO:0000313" key="4">
    <source>
        <dbReference type="EMBL" id="CAD8444860.1"/>
    </source>
</evidence>
<feature type="compositionally biased region" description="Low complexity" evidence="2">
    <location>
        <begin position="534"/>
        <end position="547"/>
    </location>
</feature>
<dbReference type="EMBL" id="HBEM01011274">
    <property type="protein sequence ID" value="CAD8444860.1"/>
    <property type="molecule type" value="Transcribed_RNA"/>
</dbReference>
<dbReference type="AlphaFoldDB" id="A0A7S0D6J5"/>
<evidence type="ECO:0000259" key="3">
    <source>
        <dbReference type="PROSITE" id="PS00125"/>
    </source>
</evidence>
<feature type="region of interest" description="Disordered" evidence="2">
    <location>
        <begin position="1"/>
        <end position="24"/>
    </location>
</feature>
<comment type="similarity">
    <text evidence="1">Belongs to the PPP phosphatase family.</text>
</comment>
<dbReference type="PROSITE" id="PS00125">
    <property type="entry name" value="SER_THR_PHOSPHATASE"/>
    <property type="match status" value="1"/>
</dbReference>
<dbReference type="EC" id="3.1.3.16" evidence="1"/>
<feature type="domain" description="Serine/threonine specific protein phosphatases" evidence="3">
    <location>
        <begin position="154"/>
        <end position="159"/>
    </location>
</feature>
<evidence type="ECO:0000256" key="2">
    <source>
        <dbReference type="SAM" id="MobiDB-lite"/>
    </source>
</evidence>
<sequence length="554" mass="62427">MEPKKTSKKEAKNTKEADDRVMKDVVAPPRERMAAKDLFPGNSKLPDIKALREHLLKEGRLEEKVYLEVVRRAKDMLRNEPNVLHLKVPITVCGDIHGQFFDLDRLFGGEYGGDPNTSTYLFLGDYVDRGCFSTEVVIYLFCMKLCFGKSFSMLRGNHECRQLTAHFNFKDECLYKYSETVYDAVMEAFDCLPLAAVVTSGEGENEQSFFCVHGGLSPDITSIVEIDDIHRFKETPRDGPMCDLLWSDPCDDDKKAAQEDSDSEEATETDWFSYNQTRQCSYLYGVEAVKQFLEENNVTSIIRAHEAQGEGFKIHMREGGAAPKVITIFSAPNYCDIYGNKGAILRLSDGALGIKQFREVPHPYYLPNFMDVFEWSLPFVAEKVTDMLAAVIECPSDEEEEDSQAKKSLQARGGLLKKKVMAVSKILRMFRVLREERENLASLKQLTPNKKIPLGLLRQGPAAIRRAINGFDAAKKADLPNDAHPATKPPTKAQRRRSRRFSRSGRSGSGIMHKTQRSNSELAIMIGENLQFDAKTSAPTSPTPESTKANERKM</sequence>
<dbReference type="SMART" id="SM00156">
    <property type="entry name" value="PP2Ac"/>
    <property type="match status" value="1"/>
</dbReference>
<dbReference type="InterPro" id="IPR004843">
    <property type="entry name" value="Calcineurin-like_PHP"/>
</dbReference>
<protein>
    <recommendedName>
        <fullName evidence="1">Serine/threonine-protein phosphatase</fullName>
        <ecNumber evidence="1">3.1.3.16</ecNumber>
    </recommendedName>
</protein>
<reference evidence="4" key="1">
    <citation type="submission" date="2021-01" db="EMBL/GenBank/DDBJ databases">
        <authorList>
            <person name="Corre E."/>
            <person name="Pelletier E."/>
            <person name="Niang G."/>
            <person name="Scheremetjew M."/>
            <person name="Finn R."/>
            <person name="Kale V."/>
            <person name="Holt S."/>
            <person name="Cochrane G."/>
            <person name="Meng A."/>
            <person name="Brown T."/>
            <person name="Cohen L."/>
        </authorList>
    </citation>
    <scope>NUCLEOTIDE SEQUENCE</scope>
    <source>
        <strain evidence="4">CCMP2058</strain>
    </source>
</reference>
<dbReference type="InterPro" id="IPR006186">
    <property type="entry name" value="Ser/Thr-sp_prot-phosphatase"/>
</dbReference>
<dbReference type="PANTHER" id="PTHR45673">
    <property type="entry name" value="SERINE/THREONINE-PROTEIN PHOSPHATASE 2B CATALYTIC SUBUNIT 1-RELATED"/>
    <property type="match status" value="1"/>
</dbReference>
<feature type="region of interest" description="Disordered" evidence="2">
    <location>
        <begin position="475"/>
        <end position="554"/>
    </location>
</feature>
<dbReference type="InterPro" id="IPR043360">
    <property type="entry name" value="PP2B"/>
</dbReference>
<name>A0A7S0D6J5_9EUKA</name>